<evidence type="ECO:0000313" key="2">
    <source>
        <dbReference type="Proteomes" id="UP000196485"/>
    </source>
</evidence>
<keyword evidence="2" id="KW-1185">Reference proteome</keyword>
<dbReference type="GO" id="GO:0050194">
    <property type="term" value="F:phosphonoacetaldehyde hydrolase activity"/>
    <property type="evidence" value="ECO:0007669"/>
    <property type="project" value="UniProtKB-EC"/>
</dbReference>
<proteinExistence type="predicted"/>
<dbReference type="InterPro" id="IPR023214">
    <property type="entry name" value="HAD_sf"/>
</dbReference>
<evidence type="ECO:0000313" key="1">
    <source>
        <dbReference type="EMBL" id="SMY15438.1"/>
    </source>
</evidence>
<dbReference type="InterPro" id="IPR036412">
    <property type="entry name" value="HAD-like_sf"/>
</dbReference>
<dbReference type="Gene3D" id="3.40.50.1000">
    <property type="entry name" value="HAD superfamily/HAD-like"/>
    <property type="match status" value="1"/>
</dbReference>
<dbReference type="SUPFAM" id="SSF56784">
    <property type="entry name" value="HAD-like"/>
    <property type="match status" value="1"/>
</dbReference>
<reference evidence="2" key="1">
    <citation type="submission" date="2017-06" db="EMBL/GenBank/DDBJ databases">
        <authorList>
            <person name="Rodrigo-Torres L."/>
            <person name="Arahal R. D."/>
            <person name="Lucena T."/>
        </authorList>
    </citation>
    <scope>NUCLEOTIDE SEQUENCE [LARGE SCALE GENOMIC DNA]</scope>
    <source>
        <strain evidence="2">type strain: CECT 9192</strain>
    </source>
</reference>
<organism evidence="1 2">
    <name type="scientific">Photobacterium aquimaris</name>
    <dbReference type="NCBI Taxonomy" id="512643"/>
    <lineage>
        <taxon>Bacteria</taxon>
        <taxon>Pseudomonadati</taxon>
        <taxon>Pseudomonadota</taxon>
        <taxon>Gammaproteobacteria</taxon>
        <taxon>Vibrionales</taxon>
        <taxon>Vibrionaceae</taxon>
        <taxon>Photobacterium</taxon>
    </lineage>
</organism>
<name>A0A1Y6KYI2_9GAMM</name>
<dbReference type="RefSeq" id="WP_129583709.1">
    <property type="nucleotide sequence ID" value="NZ_FYAH01000001.1"/>
</dbReference>
<accession>A0A1Y6KYI2</accession>
<dbReference type="AlphaFoldDB" id="A0A1Y6KYI2"/>
<dbReference type="Proteomes" id="UP000196485">
    <property type="component" value="Unassembled WGS sequence"/>
</dbReference>
<dbReference type="EMBL" id="FYAH01000001">
    <property type="protein sequence ID" value="SMY15438.1"/>
    <property type="molecule type" value="Genomic_DNA"/>
</dbReference>
<gene>
    <name evidence="1" type="primary">phnX</name>
    <name evidence="1" type="ORF">PAQU9191_00661</name>
</gene>
<sequence length="112" mass="12160">MSRSTNIAGLPAVARNGFRPDYVVATDDSIPGIIEGKNAGVWTVAVLMSGNEAGMTFNQYPHADLNTLIKVRETATTAFRDSKPDYMIDTVADLFIVIEIINERLAKGEKTA</sequence>
<dbReference type="EC" id="3.11.1.1" evidence="1"/>
<protein>
    <submittedName>
        <fullName evidence="1">Phosphonoacetaldehyde hydrolase</fullName>
        <ecNumber evidence="1">3.11.1.1</ecNumber>
    </submittedName>
</protein>
<keyword evidence="1" id="KW-0378">Hydrolase</keyword>